<protein>
    <submittedName>
        <fullName evidence="2">Uncharacterized protein</fullName>
    </submittedName>
</protein>
<keyword evidence="3" id="KW-1185">Reference proteome</keyword>
<sequence>MYQSHFDGVNDRHEAISRSMNFSHTSNQTSVSRRLGIPTAAATVDYGVTTRKFVGGPDYVHLALYELRRCFSFIPFSYLQHQFQAHHYLYAPTYLFMLSEVQEMQRTTQPLMPDPLIVTLDLTIQYTSADSDNRVLFDAEFEAERNWLATHLISTRGRNRSSKQYPVTQRHDILENSRCEACFTNANSDAIARCPSGHTFCHLCIFNRIKALELNSSQLDVICLKSSCHSPFSKGVLRQILPYEPMERYQRFLRPHPQSHPHPHPEPSRQDMHKVTARPVLCKLEEVDGYDRALLSSTKRTPPTLPSINTSIIPPRLSMSLPNTPRAAVDTDALRKLDKHAVRPYSASPGDNKKQELPAVIRCRTQPLRGKSTPPLGRVRFNSVGLDRRHSAPSVVRPSPYPTRRERQPHRRAGTCTPTQSAAPSLPNPAAVSDAVADGHAPGNSVVVSPIPEDSSCKNPLLRPGNLSLEPWYPLNQQAQPVTRDYTLSGSGSQITGHSSSLQILHYHPGGVRSDLFVVTRGHE</sequence>
<accession>A0A5C3KC29</accession>
<organism evidence="2 3">
    <name type="scientific">Coprinopsis marcescibilis</name>
    <name type="common">Agaric fungus</name>
    <name type="synonym">Psathyrella marcescibilis</name>
    <dbReference type="NCBI Taxonomy" id="230819"/>
    <lineage>
        <taxon>Eukaryota</taxon>
        <taxon>Fungi</taxon>
        <taxon>Dikarya</taxon>
        <taxon>Basidiomycota</taxon>
        <taxon>Agaricomycotina</taxon>
        <taxon>Agaricomycetes</taxon>
        <taxon>Agaricomycetidae</taxon>
        <taxon>Agaricales</taxon>
        <taxon>Agaricineae</taxon>
        <taxon>Psathyrellaceae</taxon>
        <taxon>Coprinopsis</taxon>
    </lineage>
</organism>
<name>A0A5C3KC29_COPMA</name>
<feature type="region of interest" description="Disordered" evidence="1">
    <location>
        <begin position="383"/>
        <end position="438"/>
    </location>
</feature>
<dbReference type="EMBL" id="ML210551">
    <property type="protein sequence ID" value="TFK17203.1"/>
    <property type="molecule type" value="Genomic_DNA"/>
</dbReference>
<dbReference type="SUPFAM" id="SSF57850">
    <property type="entry name" value="RING/U-box"/>
    <property type="match status" value="1"/>
</dbReference>
<feature type="compositionally biased region" description="Basic and acidic residues" evidence="1">
    <location>
        <begin position="263"/>
        <end position="273"/>
    </location>
</feature>
<dbReference type="AlphaFoldDB" id="A0A5C3KC29"/>
<dbReference type="Gene3D" id="3.30.40.10">
    <property type="entry name" value="Zinc/RING finger domain, C3HC4 (zinc finger)"/>
    <property type="match status" value="1"/>
</dbReference>
<feature type="region of interest" description="Disordered" evidence="1">
    <location>
        <begin position="254"/>
        <end position="273"/>
    </location>
</feature>
<evidence type="ECO:0000256" key="1">
    <source>
        <dbReference type="SAM" id="MobiDB-lite"/>
    </source>
</evidence>
<reference evidence="2 3" key="1">
    <citation type="journal article" date="2019" name="Nat. Ecol. Evol.">
        <title>Megaphylogeny resolves global patterns of mushroom evolution.</title>
        <authorList>
            <person name="Varga T."/>
            <person name="Krizsan K."/>
            <person name="Foldi C."/>
            <person name="Dima B."/>
            <person name="Sanchez-Garcia M."/>
            <person name="Sanchez-Ramirez S."/>
            <person name="Szollosi G.J."/>
            <person name="Szarkandi J.G."/>
            <person name="Papp V."/>
            <person name="Albert L."/>
            <person name="Andreopoulos W."/>
            <person name="Angelini C."/>
            <person name="Antonin V."/>
            <person name="Barry K.W."/>
            <person name="Bougher N.L."/>
            <person name="Buchanan P."/>
            <person name="Buyck B."/>
            <person name="Bense V."/>
            <person name="Catcheside P."/>
            <person name="Chovatia M."/>
            <person name="Cooper J."/>
            <person name="Damon W."/>
            <person name="Desjardin D."/>
            <person name="Finy P."/>
            <person name="Geml J."/>
            <person name="Haridas S."/>
            <person name="Hughes K."/>
            <person name="Justo A."/>
            <person name="Karasinski D."/>
            <person name="Kautmanova I."/>
            <person name="Kiss B."/>
            <person name="Kocsube S."/>
            <person name="Kotiranta H."/>
            <person name="LaButti K.M."/>
            <person name="Lechner B.E."/>
            <person name="Liimatainen K."/>
            <person name="Lipzen A."/>
            <person name="Lukacs Z."/>
            <person name="Mihaltcheva S."/>
            <person name="Morgado L.N."/>
            <person name="Niskanen T."/>
            <person name="Noordeloos M.E."/>
            <person name="Ohm R.A."/>
            <person name="Ortiz-Santana B."/>
            <person name="Ovrebo C."/>
            <person name="Racz N."/>
            <person name="Riley R."/>
            <person name="Savchenko A."/>
            <person name="Shiryaev A."/>
            <person name="Soop K."/>
            <person name="Spirin V."/>
            <person name="Szebenyi C."/>
            <person name="Tomsovsky M."/>
            <person name="Tulloss R.E."/>
            <person name="Uehling J."/>
            <person name="Grigoriev I.V."/>
            <person name="Vagvolgyi C."/>
            <person name="Papp T."/>
            <person name="Martin F.M."/>
            <person name="Miettinen O."/>
            <person name="Hibbett D.S."/>
            <person name="Nagy L.G."/>
        </authorList>
    </citation>
    <scope>NUCLEOTIDE SEQUENCE [LARGE SCALE GENOMIC DNA]</scope>
    <source>
        <strain evidence="2 3">CBS 121175</strain>
    </source>
</reference>
<evidence type="ECO:0000313" key="2">
    <source>
        <dbReference type="EMBL" id="TFK17203.1"/>
    </source>
</evidence>
<proteinExistence type="predicted"/>
<gene>
    <name evidence="2" type="ORF">FA15DRAFT_355933</name>
</gene>
<dbReference type="Proteomes" id="UP000307440">
    <property type="component" value="Unassembled WGS sequence"/>
</dbReference>
<evidence type="ECO:0000313" key="3">
    <source>
        <dbReference type="Proteomes" id="UP000307440"/>
    </source>
</evidence>
<dbReference type="InterPro" id="IPR013083">
    <property type="entry name" value="Znf_RING/FYVE/PHD"/>
</dbReference>
<dbReference type="STRING" id="230819.A0A5C3KC29"/>